<accession>A0A2Z6MDV9</accession>
<sequence>MAELQHGIRQLGKRAREGLQNVSEHATVDETKKPPYPTTPVNDLQTGPLSYLSQLSVSWKPNGPAS</sequence>
<dbReference type="EMBL" id="DF973369">
    <property type="protein sequence ID" value="GAU28173.1"/>
    <property type="molecule type" value="Genomic_DNA"/>
</dbReference>
<proteinExistence type="predicted"/>
<name>A0A2Z6MDV9_TRISU</name>
<keyword evidence="3" id="KW-1185">Reference proteome</keyword>
<evidence type="ECO:0000256" key="1">
    <source>
        <dbReference type="SAM" id="MobiDB-lite"/>
    </source>
</evidence>
<organism evidence="2 3">
    <name type="scientific">Trifolium subterraneum</name>
    <name type="common">Subterranean clover</name>
    <dbReference type="NCBI Taxonomy" id="3900"/>
    <lineage>
        <taxon>Eukaryota</taxon>
        <taxon>Viridiplantae</taxon>
        <taxon>Streptophyta</taxon>
        <taxon>Embryophyta</taxon>
        <taxon>Tracheophyta</taxon>
        <taxon>Spermatophyta</taxon>
        <taxon>Magnoliopsida</taxon>
        <taxon>eudicotyledons</taxon>
        <taxon>Gunneridae</taxon>
        <taxon>Pentapetalae</taxon>
        <taxon>rosids</taxon>
        <taxon>fabids</taxon>
        <taxon>Fabales</taxon>
        <taxon>Fabaceae</taxon>
        <taxon>Papilionoideae</taxon>
        <taxon>50 kb inversion clade</taxon>
        <taxon>NPAAA clade</taxon>
        <taxon>Hologalegina</taxon>
        <taxon>IRL clade</taxon>
        <taxon>Trifolieae</taxon>
        <taxon>Trifolium</taxon>
    </lineage>
</organism>
<evidence type="ECO:0000313" key="3">
    <source>
        <dbReference type="Proteomes" id="UP000242715"/>
    </source>
</evidence>
<gene>
    <name evidence="2" type="ORF">TSUD_313320</name>
</gene>
<dbReference type="Proteomes" id="UP000242715">
    <property type="component" value="Unassembled WGS sequence"/>
</dbReference>
<feature type="region of interest" description="Disordered" evidence="1">
    <location>
        <begin position="1"/>
        <end position="47"/>
    </location>
</feature>
<dbReference type="AlphaFoldDB" id="A0A2Z6MDV9"/>
<protein>
    <submittedName>
        <fullName evidence="2">Uncharacterized protein</fullName>
    </submittedName>
</protein>
<reference evidence="3" key="1">
    <citation type="journal article" date="2017" name="Front. Plant Sci.">
        <title>Climate Clever Clovers: New Paradigm to Reduce the Environmental Footprint of Ruminants by Breeding Low Methanogenic Forages Utilizing Haplotype Variation.</title>
        <authorList>
            <person name="Kaur P."/>
            <person name="Appels R."/>
            <person name="Bayer P.E."/>
            <person name="Keeble-Gagnere G."/>
            <person name="Wang J."/>
            <person name="Hirakawa H."/>
            <person name="Shirasawa K."/>
            <person name="Vercoe P."/>
            <person name="Stefanova K."/>
            <person name="Durmic Z."/>
            <person name="Nichols P."/>
            <person name="Revell C."/>
            <person name="Isobe S.N."/>
            <person name="Edwards D."/>
            <person name="Erskine W."/>
        </authorList>
    </citation>
    <scope>NUCLEOTIDE SEQUENCE [LARGE SCALE GENOMIC DNA]</scope>
    <source>
        <strain evidence="3">cv. Daliak</strain>
    </source>
</reference>
<evidence type="ECO:0000313" key="2">
    <source>
        <dbReference type="EMBL" id="GAU28173.1"/>
    </source>
</evidence>